<comment type="caution">
    <text evidence="28">The sequence shown here is derived from an EMBL/GenBank/DDBJ whole genome shotgun (WGS) entry which is preliminary data.</text>
</comment>
<dbReference type="GO" id="GO:0005737">
    <property type="term" value="C:cytoplasm"/>
    <property type="evidence" value="ECO:0007669"/>
    <property type="project" value="InterPro"/>
</dbReference>
<dbReference type="InterPro" id="IPR009051">
    <property type="entry name" value="Helical_ferredxn"/>
</dbReference>
<feature type="domain" description="4Fe-4S ferredoxin-type" evidence="27">
    <location>
        <begin position="422"/>
        <end position="454"/>
    </location>
</feature>
<sequence>MKQLSIRIAGLASACMLCHDAPCAAACPKGLSPDRFVRSVRFANGEGALAQMTGCVGCGACERACIRPDGATGILALKALAEQAYPAAPAPKADLATQMCGVPCENPFFLSSSVVASGYDMCARALEAGWAGIVYKTYSVFVPEELSPRFDANRKEGTPFIGFRNAEQISDKPLEENLSILRRLKTEFPGKVIVGSIMGRTEEEWEYLARVSEEAGCDVIECNFSCPHMSGGGLGSDVGTHPELVKKFTEAVRRGTKLPVLAKMTPNVTNMEAPAAAAIEGGADGIAAINTIKSITDVDPATCVASPAIRGKSTVSGYSGKAVKPIALRFIHDLKKYDATGDYPLSGIGGIETWRDALDFLLLGCENVQVTTAVMQYGYRIIDDLKDGLARYLAAHGKRLSDIIGGALENFVEADRLDRHSIAYPVLPAPCTGCGRCFIACDDAGHQAIAWDAHARTVSLDKTRCVGCGLCALVCPTGEIAMGERVQTK</sequence>
<keyword evidence="8" id="KW-0285">Flavoprotein</keyword>
<feature type="domain" description="4Fe-4S ferredoxin-type" evidence="27">
    <location>
        <begin position="456"/>
        <end position="485"/>
    </location>
</feature>
<evidence type="ECO:0000256" key="9">
    <source>
        <dbReference type="ARBA" id="ARBA00022643"/>
    </source>
</evidence>
<accession>A0A9D2IV36</accession>
<dbReference type="Gene3D" id="3.20.20.70">
    <property type="entry name" value="Aldolase class I"/>
    <property type="match status" value="1"/>
</dbReference>
<reference evidence="28" key="2">
    <citation type="submission" date="2021-04" db="EMBL/GenBank/DDBJ databases">
        <authorList>
            <person name="Gilroy R."/>
        </authorList>
    </citation>
    <scope>NUCLEOTIDE SEQUENCE</scope>
    <source>
        <strain evidence="28">CHK33-5263</strain>
    </source>
</reference>
<evidence type="ECO:0000256" key="22">
    <source>
        <dbReference type="ARBA" id="ARBA00048792"/>
    </source>
</evidence>
<evidence type="ECO:0000256" key="21">
    <source>
        <dbReference type="ARBA" id="ARBA00047685"/>
    </source>
</evidence>
<comment type="catalytic activity">
    <reaction evidence="22">
        <text>5,6-dihydrouracil + NAD(+) = uracil + NADH + H(+)</text>
        <dbReference type="Rhea" id="RHEA:20189"/>
        <dbReference type="ChEBI" id="CHEBI:15378"/>
        <dbReference type="ChEBI" id="CHEBI:15901"/>
        <dbReference type="ChEBI" id="CHEBI:17568"/>
        <dbReference type="ChEBI" id="CHEBI:57540"/>
        <dbReference type="ChEBI" id="CHEBI:57945"/>
        <dbReference type="EC" id="1.3.1.1"/>
    </reaction>
</comment>
<dbReference type="EC" id="1.3.1.14" evidence="6"/>
<keyword evidence="15" id="KW-0520">NAD</keyword>
<evidence type="ECO:0000256" key="24">
    <source>
        <dbReference type="ARBA" id="ARBA00049578"/>
    </source>
</evidence>
<evidence type="ECO:0000256" key="11">
    <source>
        <dbReference type="ARBA" id="ARBA00022741"/>
    </source>
</evidence>
<evidence type="ECO:0000256" key="19">
    <source>
        <dbReference type="ARBA" id="ARBA00032046"/>
    </source>
</evidence>
<reference evidence="28" key="1">
    <citation type="journal article" date="2021" name="PeerJ">
        <title>Extensive microbial diversity within the chicken gut microbiome revealed by metagenomics and culture.</title>
        <authorList>
            <person name="Gilroy R."/>
            <person name="Ravi A."/>
            <person name="Getino M."/>
            <person name="Pursley I."/>
            <person name="Horton D.L."/>
            <person name="Alikhan N.F."/>
            <person name="Baker D."/>
            <person name="Gharbi K."/>
            <person name="Hall N."/>
            <person name="Watson M."/>
            <person name="Adriaenssens E.M."/>
            <person name="Foster-Nyarko E."/>
            <person name="Jarju S."/>
            <person name="Secka A."/>
            <person name="Antonio M."/>
            <person name="Oren A."/>
            <person name="Chaudhuri R.R."/>
            <person name="La Ragione R."/>
            <person name="Hildebrand F."/>
            <person name="Pallen M.J."/>
        </authorList>
    </citation>
    <scope>NUCLEOTIDE SEQUENCE</scope>
    <source>
        <strain evidence="28">CHK33-5263</strain>
    </source>
</reference>
<dbReference type="Proteomes" id="UP000824044">
    <property type="component" value="Unassembled WGS sequence"/>
</dbReference>
<comment type="similarity">
    <text evidence="4">Belongs to the dihydroorotate dehydrogenase family. Type 1 subfamily.</text>
</comment>
<evidence type="ECO:0000256" key="4">
    <source>
        <dbReference type="ARBA" id="ARBA00008008"/>
    </source>
</evidence>
<dbReference type="InterPro" id="IPR013785">
    <property type="entry name" value="Aldolase_TIM"/>
</dbReference>
<keyword evidence="13" id="KW-0408">Iron</keyword>
<dbReference type="PROSITE" id="PS51379">
    <property type="entry name" value="4FE4S_FER_2"/>
    <property type="match status" value="2"/>
</dbReference>
<name>A0A9D2IV36_9FIRM</name>
<comment type="pathway">
    <text evidence="3">Pyrimidine metabolism; UMP biosynthesis via de novo pathway; orotate from (S)-dihydroorotate (NAD(+) route): step 1/1.</text>
</comment>
<proteinExistence type="inferred from homology"/>
<evidence type="ECO:0000256" key="20">
    <source>
        <dbReference type="ARBA" id="ARBA00032722"/>
    </source>
</evidence>
<keyword evidence="9" id="KW-0288">FMN</keyword>
<evidence type="ECO:0000256" key="6">
    <source>
        <dbReference type="ARBA" id="ARBA00012061"/>
    </source>
</evidence>
<evidence type="ECO:0000256" key="26">
    <source>
        <dbReference type="ARBA" id="ARBA00049728"/>
    </source>
</evidence>
<dbReference type="PANTHER" id="PTHR43073">
    <property type="entry name" value="DIHYDROPYRIMIDINE DEHYDROGENASE [NADP(+)]"/>
    <property type="match status" value="1"/>
</dbReference>
<comment type="cofactor">
    <cofactor evidence="1">
        <name>FMN</name>
        <dbReference type="ChEBI" id="CHEBI:58210"/>
    </cofactor>
</comment>
<dbReference type="Pfam" id="PF14697">
    <property type="entry name" value="Fer4_21"/>
    <property type="match status" value="1"/>
</dbReference>
<dbReference type="GO" id="GO:0000166">
    <property type="term" value="F:nucleotide binding"/>
    <property type="evidence" value="ECO:0007669"/>
    <property type="project" value="UniProtKB-KW"/>
</dbReference>
<dbReference type="EC" id="1.3.1.1" evidence="26"/>
<dbReference type="NCBIfam" id="NF006183">
    <property type="entry name" value="PRK08318.1"/>
    <property type="match status" value="1"/>
</dbReference>
<comment type="similarity">
    <text evidence="5">Belongs to the dihydropyrimidine dehydrogenase family.</text>
</comment>
<dbReference type="GO" id="GO:0046872">
    <property type="term" value="F:metal ion binding"/>
    <property type="evidence" value="ECO:0007669"/>
    <property type="project" value="UniProtKB-KW"/>
</dbReference>
<evidence type="ECO:0000256" key="5">
    <source>
        <dbReference type="ARBA" id="ARBA00010804"/>
    </source>
</evidence>
<comment type="function">
    <text evidence="24">Involved in pyrimidine base degradation. Catalyzes physiologically the reduction of uracil to 5,6-dihydrouracil (DHU) by using NADH as a specific cosubstrate. It also catalyzes the reverse reaction and the reduction of thymine to 5,6-dihydrothymine (DHT).</text>
</comment>
<evidence type="ECO:0000256" key="10">
    <source>
        <dbReference type="ARBA" id="ARBA00022723"/>
    </source>
</evidence>
<protein>
    <recommendedName>
        <fullName evidence="7">Dihydroorotate dehydrogenase B (NAD(+)), catalytic subunit</fullName>
        <ecNumber evidence="26">1.3.1.1</ecNumber>
        <ecNumber evidence="6">1.3.1.14</ecNumber>
    </recommendedName>
    <alternativeName>
        <fullName evidence="17">Dihydroorotate oxidase B</fullName>
    </alternativeName>
    <alternativeName>
        <fullName evidence="20">Dihydrothymine dehydrogenase</fullName>
    </alternativeName>
    <alternativeName>
        <fullName evidence="18">Dihydrouracil dehydrogenase</fullName>
    </alternativeName>
    <alternativeName>
        <fullName evidence="19">Orotate reductase (NADH)</fullName>
    </alternativeName>
</protein>
<dbReference type="SUPFAM" id="SSF46548">
    <property type="entry name" value="alpha-helical ferredoxin"/>
    <property type="match status" value="1"/>
</dbReference>
<dbReference type="SUPFAM" id="SSF54862">
    <property type="entry name" value="4Fe-4S ferredoxins"/>
    <property type="match status" value="1"/>
</dbReference>
<dbReference type="SUPFAM" id="SSF51395">
    <property type="entry name" value="FMN-linked oxidoreductases"/>
    <property type="match status" value="1"/>
</dbReference>
<gene>
    <name evidence="28" type="primary">preA</name>
    <name evidence="28" type="ORF">H9812_03795</name>
</gene>
<evidence type="ECO:0000256" key="25">
    <source>
        <dbReference type="ARBA" id="ARBA00049714"/>
    </source>
</evidence>
<dbReference type="GO" id="GO:0004159">
    <property type="term" value="F:dihydropyrimidine dehydrogenase (NAD+) activity"/>
    <property type="evidence" value="ECO:0007669"/>
    <property type="project" value="UniProtKB-EC"/>
</dbReference>
<organism evidence="28 29">
    <name type="scientific">Candidatus Gallimonas intestinigallinarum</name>
    <dbReference type="NCBI Taxonomy" id="2838604"/>
    <lineage>
        <taxon>Bacteria</taxon>
        <taxon>Bacillati</taxon>
        <taxon>Bacillota</taxon>
        <taxon>Clostridia</taxon>
        <taxon>Candidatus Gallimonas</taxon>
    </lineage>
</organism>
<dbReference type="InterPro" id="IPR017896">
    <property type="entry name" value="4Fe4S_Fe-S-bd"/>
</dbReference>
<evidence type="ECO:0000256" key="2">
    <source>
        <dbReference type="ARBA" id="ARBA00003616"/>
    </source>
</evidence>
<keyword evidence="11" id="KW-0547">Nucleotide-binding</keyword>
<dbReference type="GO" id="GO:0004589">
    <property type="term" value="F:dihydroorotate dehydrogenase (NAD+) activity"/>
    <property type="evidence" value="ECO:0007669"/>
    <property type="project" value="UniProtKB-EC"/>
</dbReference>
<keyword evidence="12 28" id="KW-0560">Oxidoreductase</keyword>
<dbReference type="FunFam" id="3.20.20.70:FF:000027">
    <property type="entry name" value="Dihydropyrimidine dehydrogenase [NADP(+)]"/>
    <property type="match status" value="1"/>
</dbReference>
<evidence type="ECO:0000256" key="8">
    <source>
        <dbReference type="ARBA" id="ARBA00022630"/>
    </source>
</evidence>
<dbReference type="PROSITE" id="PS00198">
    <property type="entry name" value="4FE4S_FER_1"/>
    <property type="match status" value="1"/>
</dbReference>
<evidence type="ECO:0000313" key="28">
    <source>
        <dbReference type="EMBL" id="HIZ24583.1"/>
    </source>
</evidence>
<keyword evidence="14" id="KW-0411">Iron-sulfur</keyword>
<comment type="function">
    <text evidence="2">Catalyzes the conversion of dihydroorotate to orotate with NAD(+) as electron acceptor.</text>
</comment>
<dbReference type="Gene3D" id="3.30.70.20">
    <property type="match status" value="1"/>
</dbReference>
<evidence type="ECO:0000256" key="1">
    <source>
        <dbReference type="ARBA" id="ARBA00001917"/>
    </source>
</evidence>
<evidence type="ECO:0000313" key="29">
    <source>
        <dbReference type="Proteomes" id="UP000824044"/>
    </source>
</evidence>
<evidence type="ECO:0000256" key="3">
    <source>
        <dbReference type="ARBA" id="ARBA00004715"/>
    </source>
</evidence>
<evidence type="ECO:0000256" key="16">
    <source>
        <dbReference type="ARBA" id="ARBA00029440"/>
    </source>
</evidence>
<keyword evidence="10" id="KW-0479">Metal-binding</keyword>
<evidence type="ECO:0000256" key="17">
    <source>
        <dbReference type="ARBA" id="ARBA00029718"/>
    </source>
</evidence>
<comment type="catalytic activity">
    <reaction evidence="21">
        <text>5,6-dihydrothymine + NAD(+) = thymine + NADH + H(+)</text>
        <dbReference type="Rhea" id="RHEA:28791"/>
        <dbReference type="ChEBI" id="CHEBI:15378"/>
        <dbReference type="ChEBI" id="CHEBI:17821"/>
        <dbReference type="ChEBI" id="CHEBI:27468"/>
        <dbReference type="ChEBI" id="CHEBI:57540"/>
        <dbReference type="ChEBI" id="CHEBI:57945"/>
        <dbReference type="EC" id="1.3.1.1"/>
    </reaction>
</comment>
<dbReference type="GO" id="GO:0051536">
    <property type="term" value="F:iron-sulfur cluster binding"/>
    <property type="evidence" value="ECO:0007669"/>
    <property type="project" value="UniProtKB-KW"/>
</dbReference>
<evidence type="ECO:0000256" key="18">
    <source>
        <dbReference type="ARBA" id="ARBA00030119"/>
    </source>
</evidence>
<dbReference type="InterPro" id="IPR017900">
    <property type="entry name" value="4Fe4S_Fe_S_CS"/>
</dbReference>
<comment type="pathway">
    <text evidence="16">Amino-acid biosynthesis.</text>
</comment>
<evidence type="ECO:0000256" key="23">
    <source>
        <dbReference type="ARBA" id="ARBA00048996"/>
    </source>
</evidence>
<comment type="subunit">
    <text evidence="25">Heterotetramer of 2 PreA and 2 PreT subunits.</text>
</comment>
<dbReference type="AlphaFoldDB" id="A0A9D2IV36"/>
<evidence type="ECO:0000256" key="7">
    <source>
        <dbReference type="ARBA" id="ARBA00018101"/>
    </source>
</evidence>
<dbReference type="EMBL" id="DXBS01000073">
    <property type="protein sequence ID" value="HIZ24583.1"/>
    <property type="molecule type" value="Genomic_DNA"/>
</dbReference>
<evidence type="ECO:0000256" key="12">
    <source>
        <dbReference type="ARBA" id="ARBA00023002"/>
    </source>
</evidence>
<comment type="catalytic activity">
    <reaction evidence="23">
        <text>(S)-dihydroorotate + NAD(+) = orotate + NADH + H(+)</text>
        <dbReference type="Rhea" id="RHEA:13513"/>
        <dbReference type="ChEBI" id="CHEBI:15378"/>
        <dbReference type="ChEBI" id="CHEBI:30839"/>
        <dbReference type="ChEBI" id="CHEBI:30864"/>
        <dbReference type="ChEBI" id="CHEBI:57540"/>
        <dbReference type="ChEBI" id="CHEBI:57945"/>
        <dbReference type="EC" id="1.3.1.14"/>
    </reaction>
</comment>
<dbReference type="PANTHER" id="PTHR43073:SF2">
    <property type="entry name" value="DIHYDROPYRIMIDINE DEHYDROGENASE [NADP(+)]"/>
    <property type="match status" value="1"/>
</dbReference>
<evidence type="ECO:0000256" key="14">
    <source>
        <dbReference type="ARBA" id="ARBA00023014"/>
    </source>
</evidence>
<evidence type="ECO:0000259" key="27">
    <source>
        <dbReference type="PROSITE" id="PS51379"/>
    </source>
</evidence>
<dbReference type="Pfam" id="PF01180">
    <property type="entry name" value="DHO_dh"/>
    <property type="match status" value="1"/>
</dbReference>
<evidence type="ECO:0000256" key="15">
    <source>
        <dbReference type="ARBA" id="ARBA00023027"/>
    </source>
</evidence>
<dbReference type="InterPro" id="IPR005720">
    <property type="entry name" value="Dihydroorotate_DH_cat"/>
</dbReference>
<dbReference type="Gene3D" id="1.10.1060.10">
    <property type="entry name" value="Alpha-helical ferredoxin"/>
    <property type="match status" value="1"/>
</dbReference>
<evidence type="ECO:0000256" key="13">
    <source>
        <dbReference type="ARBA" id="ARBA00023004"/>
    </source>
</evidence>